<dbReference type="EMBL" id="KV454208">
    <property type="protein sequence ID" value="ODQ62970.1"/>
    <property type="molecule type" value="Genomic_DNA"/>
</dbReference>
<keyword evidence="1" id="KW-0812">Transmembrane</keyword>
<keyword evidence="1" id="KW-0472">Membrane</keyword>
<reference evidence="2 3" key="1">
    <citation type="journal article" date="2016" name="Proc. Natl. Acad. Sci. U.S.A.">
        <title>Comparative genomics of biotechnologically important yeasts.</title>
        <authorList>
            <person name="Riley R."/>
            <person name="Haridas S."/>
            <person name="Wolfe K.H."/>
            <person name="Lopes M.R."/>
            <person name="Hittinger C.T."/>
            <person name="Goeker M."/>
            <person name="Salamov A.A."/>
            <person name="Wisecaver J.H."/>
            <person name="Long T.M."/>
            <person name="Calvey C.H."/>
            <person name="Aerts A.L."/>
            <person name="Barry K.W."/>
            <person name="Choi C."/>
            <person name="Clum A."/>
            <person name="Coughlan A.Y."/>
            <person name="Deshpande S."/>
            <person name="Douglass A.P."/>
            <person name="Hanson S.J."/>
            <person name="Klenk H.-P."/>
            <person name="LaButti K.M."/>
            <person name="Lapidus A."/>
            <person name="Lindquist E.A."/>
            <person name="Lipzen A.M."/>
            <person name="Meier-Kolthoff J.P."/>
            <person name="Ohm R.A."/>
            <person name="Otillar R.P."/>
            <person name="Pangilinan J.L."/>
            <person name="Peng Y."/>
            <person name="Rokas A."/>
            <person name="Rosa C.A."/>
            <person name="Scheuner C."/>
            <person name="Sibirny A.A."/>
            <person name="Slot J.C."/>
            <person name="Stielow J.B."/>
            <person name="Sun H."/>
            <person name="Kurtzman C.P."/>
            <person name="Blackwell M."/>
            <person name="Grigoriev I.V."/>
            <person name="Jeffries T.W."/>
        </authorList>
    </citation>
    <scope>NUCLEOTIDE SEQUENCE [LARGE SCALE GENOMIC DNA]</scope>
    <source>
        <strain evidence="3">ATCC 58044 / CBS 1984 / NCYC 433 / NRRL Y-366-8</strain>
    </source>
</reference>
<evidence type="ECO:0000313" key="3">
    <source>
        <dbReference type="Proteomes" id="UP000094112"/>
    </source>
</evidence>
<sequence>MFRSLVNRPFLRLGNPLIRPSRLIAFNFASGFPTNHASITKSTPPLTQSIVHQISIQRQFSTKPILNFTKPPRFNARPPSTLSLIWHLIPDPLKLFIAIMGTASFIMFIAAPLILIVLPPLFIGCYLTSRYWLKKRSKDMEGRWENLLKTHLTYEGSELDQMKLKDFTLERLVDAFETNEEGIADFFEGSGSANQHHSFSSRFELTGIETIDQDFRISKLGIQESISVMSFGLIDKDSRVGRIATVILTLRPKRVTTLLEAHTSSQDAVIEIKPVFNAFGKSFILNKGSDFGNSFSDRIIDIKAHNTRKYR</sequence>
<proteinExistence type="predicted"/>
<accession>A0A1E3PCF8</accession>
<dbReference type="GeneID" id="30200342"/>
<dbReference type="AlphaFoldDB" id="A0A1E3PCF8"/>
<dbReference type="Proteomes" id="UP000094112">
    <property type="component" value="Unassembled WGS sequence"/>
</dbReference>
<feature type="transmembrane region" description="Helical" evidence="1">
    <location>
        <begin position="95"/>
        <end position="128"/>
    </location>
</feature>
<dbReference type="OrthoDB" id="3979781at2759"/>
<evidence type="ECO:0000313" key="2">
    <source>
        <dbReference type="EMBL" id="ODQ62970.1"/>
    </source>
</evidence>
<gene>
    <name evidence="2" type="ORF">WICANDRAFT_61014</name>
</gene>
<dbReference type="RefSeq" id="XP_019042177.1">
    <property type="nucleotide sequence ID" value="XM_019183096.1"/>
</dbReference>
<organism evidence="2 3">
    <name type="scientific">Wickerhamomyces anomalus (strain ATCC 58044 / CBS 1984 / NCYC 433 / NRRL Y-366-8)</name>
    <name type="common">Yeast</name>
    <name type="synonym">Hansenula anomala</name>
    <dbReference type="NCBI Taxonomy" id="683960"/>
    <lineage>
        <taxon>Eukaryota</taxon>
        <taxon>Fungi</taxon>
        <taxon>Dikarya</taxon>
        <taxon>Ascomycota</taxon>
        <taxon>Saccharomycotina</taxon>
        <taxon>Saccharomycetes</taxon>
        <taxon>Phaffomycetales</taxon>
        <taxon>Wickerhamomycetaceae</taxon>
        <taxon>Wickerhamomyces</taxon>
    </lineage>
</organism>
<keyword evidence="3" id="KW-1185">Reference proteome</keyword>
<name>A0A1E3PCF8_WICAA</name>
<protein>
    <submittedName>
        <fullName evidence="2">Uncharacterized protein</fullName>
    </submittedName>
</protein>
<keyword evidence="1" id="KW-1133">Transmembrane helix</keyword>
<evidence type="ECO:0000256" key="1">
    <source>
        <dbReference type="SAM" id="Phobius"/>
    </source>
</evidence>